<dbReference type="GO" id="GO:0043190">
    <property type="term" value="C:ATP-binding cassette (ABC) transporter complex"/>
    <property type="evidence" value="ECO:0007669"/>
    <property type="project" value="InterPro"/>
</dbReference>
<evidence type="ECO:0000313" key="7">
    <source>
        <dbReference type="EMBL" id="KRN21742.1"/>
    </source>
</evidence>
<dbReference type="Gene3D" id="3.40.190.10">
    <property type="entry name" value="Periplasmic binding protein-like II"/>
    <property type="match status" value="1"/>
</dbReference>
<dbReference type="EMBL" id="AYZM01000105">
    <property type="protein sequence ID" value="KRN21742.1"/>
    <property type="molecule type" value="Genomic_DNA"/>
</dbReference>
<dbReference type="Pfam" id="PF00496">
    <property type="entry name" value="SBP_bac_5"/>
    <property type="match status" value="1"/>
</dbReference>
<dbReference type="GO" id="GO:0030313">
    <property type="term" value="C:cell envelope"/>
    <property type="evidence" value="ECO:0007669"/>
    <property type="project" value="UniProtKB-SubCell"/>
</dbReference>
<dbReference type="CDD" id="cd08504">
    <property type="entry name" value="PBP2_OppA"/>
    <property type="match status" value="1"/>
</dbReference>
<protein>
    <submittedName>
        <fullName evidence="7">ABC-type oligopeptide transport system, periplasmic component</fullName>
    </submittedName>
</protein>
<dbReference type="PIRSF" id="PIRSF002741">
    <property type="entry name" value="MppA"/>
    <property type="match status" value="1"/>
</dbReference>
<organism evidence="7 8">
    <name type="scientific">Secundilactobacillus similis DSM 23365 = JCM 2765</name>
    <dbReference type="NCBI Taxonomy" id="1423804"/>
    <lineage>
        <taxon>Bacteria</taxon>
        <taxon>Bacillati</taxon>
        <taxon>Bacillota</taxon>
        <taxon>Bacilli</taxon>
        <taxon>Lactobacillales</taxon>
        <taxon>Lactobacillaceae</taxon>
        <taxon>Secundilactobacillus</taxon>
    </lineage>
</organism>
<keyword evidence="5" id="KW-0653">Protein transport</keyword>
<dbReference type="GO" id="GO:0015833">
    <property type="term" value="P:peptide transport"/>
    <property type="evidence" value="ECO:0007669"/>
    <property type="project" value="UniProtKB-KW"/>
</dbReference>
<comment type="subcellular location">
    <subcellularLocation>
        <location evidence="1">Cell envelope</location>
    </subcellularLocation>
</comment>
<dbReference type="PANTHER" id="PTHR30290:SF10">
    <property type="entry name" value="PERIPLASMIC OLIGOPEPTIDE-BINDING PROTEIN-RELATED"/>
    <property type="match status" value="1"/>
</dbReference>
<proteinExistence type="inferred from homology"/>
<dbReference type="SUPFAM" id="SSF53850">
    <property type="entry name" value="Periplasmic binding protein-like II"/>
    <property type="match status" value="1"/>
</dbReference>
<keyword evidence="4" id="KW-0732">Signal</keyword>
<keyword evidence="5" id="KW-0571">Peptide transport</keyword>
<dbReference type="GO" id="GO:1904680">
    <property type="term" value="F:peptide transmembrane transporter activity"/>
    <property type="evidence" value="ECO:0007669"/>
    <property type="project" value="TreeGrafter"/>
</dbReference>
<dbReference type="PANTHER" id="PTHR30290">
    <property type="entry name" value="PERIPLASMIC BINDING COMPONENT OF ABC TRANSPORTER"/>
    <property type="match status" value="1"/>
</dbReference>
<dbReference type="InterPro" id="IPR030678">
    <property type="entry name" value="Peptide/Ni-bd"/>
</dbReference>
<dbReference type="STRING" id="1423804.FD14_GL000923"/>
<evidence type="ECO:0000256" key="4">
    <source>
        <dbReference type="ARBA" id="ARBA00022729"/>
    </source>
</evidence>
<dbReference type="GO" id="GO:0042597">
    <property type="term" value="C:periplasmic space"/>
    <property type="evidence" value="ECO:0007669"/>
    <property type="project" value="UniProtKB-ARBA"/>
</dbReference>
<dbReference type="AlphaFoldDB" id="A0A0R2EZZ5"/>
<evidence type="ECO:0000259" key="6">
    <source>
        <dbReference type="Pfam" id="PF00496"/>
    </source>
</evidence>
<evidence type="ECO:0000256" key="5">
    <source>
        <dbReference type="ARBA" id="ARBA00022856"/>
    </source>
</evidence>
<evidence type="ECO:0000256" key="2">
    <source>
        <dbReference type="ARBA" id="ARBA00005695"/>
    </source>
</evidence>
<dbReference type="InterPro" id="IPR039424">
    <property type="entry name" value="SBP_5"/>
</dbReference>
<reference evidence="7 8" key="1">
    <citation type="journal article" date="2015" name="Genome Announc.">
        <title>Expanding the biotechnology potential of lactobacilli through comparative genomics of 213 strains and associated genera.</title>
        <authorList>
            <person name="Sun Z."/>
            <person name="Harris H.M."/>
            <person name="McCann A."/>
            <person name="Guo C."/>
            <person name="Argimon S."/>
            <person name="Zhang W."/>
            <person name="Yang X."/>
            <person name="Jeffery I.B."/>
            <person name="Cooney J.C."/>
            <person name="Kagawa T.F."/>
            <person name="Liu W."/>
            <person name="Song Y."/>
            <person name="Salvetti E."/>
            <person name="Wrobel A."/>
            <person name="Rasinkangas P."/>
            <person name="Parkhill J."/>
            <person name="Rea M.C."/>
            <person name="O'Sullivan O."/>
            <person name="Ritari J."/>
            <person name="Douillard F.P."/>
            <person name="Paul Ross R."/>
            <person name="Yang R."/>
            <person name="Briner A.E."/>
            <person name="Felis G.E."/>
            <person name="de Vos W.M."/>
            <person name="Barrangou R."/>
            <person name="Klaenhammer T.R."/>
            <person name="Caufield P.W."/>
            <person name="Cui Y."/>
            <person name="Zhang H."/>
            <person name="O'Toole P.W."/>
        </authorList>
    </citation>
    <scope>NUCLEOTIDE SEQUENCE [LARGE SCALE GENOMIC DNA]</scope>
    <source>
        <strain evidence="7 8">DSM 23365</strain>
    </source>
</reference>
<dbReference type="Gene3D" id="3.10.105.10">
    <property type="entry name" value="Dipeptide-binding Protein, Domain 3"/>
    <property type="match status" value="1"/>
</dbReference>
<evidence type="ECO:0000313" key="8">
    <source>
        <dbReference type="Proteomes" id="UP000051442"/>
    </source>
</evidence>
<gene>
    <name evidence="7" type="ORF">FD14_GL000923</name>
</gene>
<feature type="domain" description="Solute-binding protein family 5" evidence="6">
    <location>
        <begin position="57"/>
        <end position="438"/>
    </location>
</feature>
<dbReference type="PATRIC" id="fig|1423804.4.peg.991"/>
<keyword evidence="8" id="KW-1185">Reference proteome</keyword>
<dbReference type="Proteomes" id="UP000051442">
    <property type="component" value="Unassembled WGS sequence"/>
</dbReference>
<dbReference type="InterPro" id="IPR000914">
    <property type="entry name" value="SBP_5_dom"/>
</dbReference>
<name>A0A0R2EZZ5_9LACO</name>
<dbReference type="Gene3D" id="3.90.76.10">
    <property type="entry name" value="Dipeptide-binding Protein, Domain 1"/>
    <property type="match status" value="1"/>
</dbReference>
<evidence type="ECO:0000256" key="1">
    <source>
        <dbReference type="ARBA" id="ARBA00004196"/>
    </source>
</evidence>
<keyword evidence="3" id="KW-0813">Transport</keyword>
<evidence type="ECO:0000256" key="3">
    <source>
        <dbReference type="ARBA" id="ARBA00022448"/>
    </source>
</evidence>
<comment type="similarity">
    <text evidence="2">Belongs to the bacterial solute-binding protein 5 family.</text>
</comment>
<comment type="caution">
    <text evidence="7">The sequence shown here is derived from an EMBL/GenBank/DDBJ whole genome shotgun (WGS) entry which is preliminary data.</text>
</comment>
<dbReference type="FunFam" id="3.90.76.10:FF:000001">
    <property type="entry name" value="Oligopeptide ABC transporter substrate-binding protein"/>
    <property type="match status" value="1"/>
</dbReference>
<sequence>MLLLTGCGAKTTATQQLNWGEKAPLQTIDPAKVADVVSSTTVNNLDEGLFRIGQNAKVKPGVAQHYKVSADGKTWTFQLRKTAKWSNGDPVTARDFVYGWRRTVTPATKSQYAYLFDHVANATAITAGKKRPSQLGIKAVGQRKLVVTLTRAQPYFKTLLGTAAFFPQHQATVTKYGRKYATRANRAVYNGPFKLVKWTGTGKQWTLQRNPKYWDAKAVRLHQVNVSVMSDQRTWLNQYQAGKVDAVTLDGTQYAQYRNSKDVHLRRGAATFFLEMQQRHGLLKQRRARQALSLAINRRELVKNVLADGSAVPAGFIPRGLMRYRGTDFAAASRVPQATATNLTKARQLWRQALKASGRSHVTLSLLADDTPVGKATAEFLQSELERLPGLTVKPVTVPFNVRLSRSQAGQFDLLVNGWIANVPDASSFSNLMTTTNSYNHGGWSNAVYDQAVKQADVQDANRPAARWRDLVTAEKQLMTDQGVIPLYQRVQAQLVRPRVKRLVYFPLGAQWDFSESVITRK</sequence>
<accession>A0A0R2EZZ5</accession>